<reference evidence="2 3" key="1">
    <citation type="submission" date="2020-12" db="EMBL/GenBank/DDBJ databases">
        <authorList>
            <person name="Ruan W."/>
            <person name="Khan S.A."/>
            <person name="Jeon C.O."/>
        </authorList>
    </citation>
    <scope>NUCLEOTIDE SEQUENCE [LARGE SCALE GENOMIC DNA]</scope>
    <source>
        <strain evidence="2 3">MA-13</strain>
    </source>
</reference>
<sequence length="81" mass="8986">MDSLSLAKDIIKSCLQQGDNVNEFTRDTQLIGAFPELNSLTIMTMITALEEELDCEIADEELSADIFETVGTLAQFIETKL</sequence>
<evidence type="ECO:0000259" key="1">
    <source>
        <dbReference type="PROSITE" id="PS50075"/>
    </source>
</evidence>
<comment type="caution">
    <text evidence="2">The sequence shown here is derived from an EMBL/GenBank/DDBJ whole genome shotgun (WGS) entry which is preliminary data.</text>
</comment>
<proteinExistence type="predicted"/>
<dbReference type="InterPro" id="IPR036736">
    <property type="entry name" value="ACP-like_sf"/>
</dbReference>
<dbReference type="Proteomes" id="UP000663814">
    <property type="component" value="Unassembled WGS sequence"/>
</dbReference>
<accession>A0ABS7XAI8</accession>
<dbReference type="Pfam" id="PF00550">
    <property type="entry name" value="PP-binding"/>
    <property type="match status" value="1"/>
</dbReference>
<evidence type="ECO:0000313" key="3">
    <source>
        <dbReference type="Proteomes" id="UP000663814"/>
    </source>
</evidence>
<name>A0ABS7XAI8_9GAMM</name>
<dbReference type="InterPro" id="IPR009081">
    <property type="entry name" value="PP-bd_ACP"/>
</dbReference>
<reference evidence="2 3" key="2">
    <citation type="submission" date="2021-08" db="EMBL/GenBank/DDBJ databases">
        <title>Rheinheimera aquimaris sp. nov., isolated from seawater of the East Sea in Korea.</title>
        <authorList>
            <person name="Kim K.H."/>
            <person name="Wenting R."/>
            <person name="Kim K.R."/>
            <person name="Jeon C.O."/>
        </authorList>
    </citation>
    <scope>NUCLEOTIDE SEQUENCE [LARGE SCALE GENOMIC DNA]</scope>
    <source>
        <strain evidence="2 3">MA-13</strain>
    </source>
</reference>
<dbReference type="Gene3D" id="1.10.1200.10">
    <property type="entry name" value="ACP-like"/>
    <property type="match status" value="1"/>
</dbReference>
<organism evidence="2 3">
    <name type="scientific">Rheinheimera maricola</name>
    <dbReference type="NCBI Taxonomy" id="2793282"/>
    <lineage>
        <taxon>Bacteria</taxon>
        <taxon>Pseudomonadati</taxon>
        <taxon>Pseudomonadota</taxon>
        <taxon>Gammaproteobacteria</taxon>
        <taxon>Chromatiales</taxon>
        <taxon>Chromatiaceae</taxon>
        <taxon>Rheinheimera</taxon>
    </lineage>
</organism>
<dbReference type="EMBL" id="JAERPS020000003">
    <property type="protein sequence ID" value="MBZ9611743.1"/>
    <property type="molecule type" value="Genomic_DNA"/>
</dbReference>
<dbReference type="RefSeq" id="WP_205311244.1">
    <property type="nucleotide sequence ID" value="NZ_JAERPS020000003.1"/>
</dbReference>
<feature type="domain" description="Carrier" evidence="1">
    <location>
        <begin position="1"/>
        <end position="81"/>
    </location>
</feature>
<protein>
    <submittedName>
        <fullName evidence="2">Phosphopantetheine-binding protein</fullName>
    </submittedName>
</protein>
<gene>
    <name evidence="2" type="ORF">I4W93_009045</name>
</gene>
<keyword evidence="3" id="KW-1185">Reference proteome</keyword>
<dbReference type="SUPFAM" id="SSF47336">
    <property type="entry name" value="ACP-like"/>
    <property type="match status" value="1"/>
</dbReference>
<dbReference type="PROSITE" id="PS50075">
    <property type="entry name" value="CARRIER"/>
    <property type="match status" value="1"/>
</dbReference>
<evidence type="ECO:0000313" key="2">
    <source>
        <dbReference type="EMBL" id="MBZ9611743.1"/>
    </source>
</evidence>